<dbReference type="Gene3D" id="3.90.1150.10">
    <property type="entry name" value="Aspartate Aminotransferase, domain 1"/>
    <property type="match status" value="1"/>
</dbReference>
<dbReference type="Gene3D" id="1.10.260.50">
    <property type="match status" value="1"/>
</dbReference>
<dbReference type="RefSeq" id="WP_062952117.1">
    <property type="nucleotide sequence ID" value="NZ_LPVY01000013.1"/>
</dbReference>
<feature type="domain" description="Aminotransferase class V" evidence="13">
    <location>
        <begin position="5"/>
        <end position="355"/>
    </location>
</feature>
<dbReference type="Gene3D" id="3.40.640.10">
    <property type="entry name" value="Type I PLP-dependent aspartate aminotransferase-like (Major domain)"/>
    <property type="match status" value="1"/>
</dbReference>
<evidence type="ECO:0000256" key="2">
    <source>
        <dbReference type="ARBA" id="ARBA00003120"/>
    </source>
</evidence>
<dbReference type="PROSITE" id="PS00595">
    <property type="entry name" value="AA_TRANSFER_CLASS_5"/>
    <property type="match status" value="1"/>
</dbReference>
<evidence type="ECO:0000256" key="5">
    <source>
        <dbReference type="ARBA" id="ARBA00013558"/>
    </source>
</evidence>
<dbReference type="SUPFAM" id="SSF53383">
    <property type="entry name" value="PLP-dependent transferases"/>
    <property type="match status" value="1"/>
</dbReference>
<accession>A0A154L4G9</accession>
<evidence type="ECO:0000256" key="10">
    <source>
        <dbReference type="ARBA" id="ARBA00023014"/>
    </source>
</evidence>
<sequence length="376" mass="39531">MINPVYLDYNASAPLCHEARQAMHAAMEVAGNPSSVHASGRAARKIVDHARRRIADLVGGDAERVIFTSGGTEANNLALNGLEDVTVFTSAVEHPSVIEARSDAKRIPVDANGVIDLAALETMLRAASDAGQKVLVSVMLANNETGVIQPVAKVGLLAREYGAKVHCDAVQALGRMPVDMGQLLVDMVSISAHKIGGPKGVGALAIAPGVMLVPQIRGGGQEKYRRGGTENTIGIAGFGAAAERCETTRSKMDDIRDLRDRLETVLVSEAPELLIAGKGTDRLVNTSCLILPGMPGETQVMAMDLAGIAISSGSACSSGKVRESHVLKEMGVTDAGSAIRVSLGLETTNDEIDTFIRVWSRMRGNAVRKKSARHAA</sequence>
<dbReference type="GO" id="GO:0031071">
    <property type="term" value="F:cysteine desulfurase activity"/>
    <property type="evidence" value="ECO:0007669"/>
    <property type="project" value="UniProtKB-EC"/>
</dbReference>
<organism evidence="14 15">
    <name type="scientific">Thalassospira lucentensis</name>
    <dbReference type="NCBI Taxonomy" id="168935"/>
    <lineage>
        <taxon>Bacteria</taxon>
        <taxon>Pseudomonadati</taxon>
        <taxon>Pseudomonadota</taxon>
        <taxon>Alphaproteobacteria</taxon>
        <taxon>Rhodospirillales</taxon>
        <taxon>Thalassospiraceae</taxon>
        <taxon>Thalassospira</taxon>
    </lineage>
</organism>
<dbReference type="InterPro" id="IPR015421">
    <property type="entry name" value="PyrdxlP-dep_Trfase_major"/>
</dbReference>
<dbReference type="InterPro" id="IPR015424">
    <property type="entry name" value="PyrdxlP-dep_Trfase"/>
</dbReference>
<dbReference type="InterPro" id="IPR020578">
    <property type="entry name" value="Aminotrans_V_PyrdxlP_BS"/>
</dbReference>
<evidence type="ECO:0000256" key="8">
    <source>
        <dbReference type="ARBA" id="ARBA00022898"/>
    </source>
</evidence>
<comment type="caution">
    <text evidence="14">The sequence shown here is derived from an EMBL/GenBank/DDBJ whole genome shotgun (WGS) entry which is preliminary data.</text>
</comment>
<comment type="similarity">
    <text evidence="3">Belongs to the class-V pyridoxal-phosphate-dependent aminotransferase family. NifS/IscS subfamily.</text>
</comment>
<evidence type="ECO:0000313" key="14">
    <source>
        <dbReference type="EMBL" id="KZB64139.1"/>
    </source>
</evidence>
<dbReference type="PANTHER" id="PTHR11601">
    <property type="entry name" value="CYSTEINE DESULFURYLASE FAMILY MEMBER"/>
    <property type="match status" value="1"/>
</dbReference>
<dbReference type="GO" id="GO:0046872">
    <property type="term" value="F:metal ion binding"/>
    <property type="evidence" value="ECO:0007669"/>
    <property type="project" value="UniProtKB-KW"/>
</dbReference>
<keyword evidence="7" id="KW-0479">Metal-binding</keyword>
<keyword evidence="10" id="KW-0411">Iron-sulfur</keyword>
<evidence type="ECO:0000259" key="13">
    <source>
        <dbReference type="Pfam" id="PF00266"/>
    </source>
</evidence>
<evidence type="ECO:0000313" key="15">
    <source>
        <dbReference type="Proteomes" id="UP000076335"/>
    </source>
</evidence>
<dbReference type="InterPro" id="IPR015422">
    <property type="entry name" value="PyrdxlP-dep_Trfase_small"/>
</dbReference>
<dbReference type="InterPro" id="IPR000192">
    <property type="entry name" value="Aminotrans_V_dom"/>
</dbReference>
<dbReference type="InterPro" id="IPR016454">
    <property type="entry name" value="Cysteine_dSase"/>
</dbReference>
<evidence type="ECO:0000256" key="1">
    <source>
        <dbReference type="ARBA" id="ARBA00001933"/>
    </source>
</evidence>
<evidence type="ECO:0000256" key="12">
    <source>
        <dbReference type="RuleBase" id="RU004504"/>
    </source>
</evidence>
<dbReference type="GO" id="GO:0051536">
    <property type="term" value="F:iron-sulfur cluster binding"/>
    <property type="evidence" value="ECO:0007669"/>
    <property type="project" value="UniProtKB-KW"/>
</dbReference>
<keyword evidence="6" id="KW-0808">Transferase</keyword>
<name>A0A154L4G9_9PROT</name>
<evidence type="ECO:0000256" key="4">
    <source>
        <dbReference type="ARBA" id="ARBA00012239"/>
    </source>
</evidence>
<keyword evidence="8" id="KW-0663">Pyridoxal phosphate</keyword>
<dbReference type="AlphaFoldDB" id="A0A154L4G9"/>
<dbReference type="PANTHER" id="PTHR11601:SF34">
    <property type="entry name" value="CYSTEINE DESULFURASE"/>
    <property type="match status" value="1"/>
</dbReference>
<evidence type="ECO:0000256" key="3">
    <source>
        <dbReference type="ARBA" id="ARBA00006490"/>
    </source>
</evidence>
<dbReference type="Pfam" id="PF00266">
    <property type="entry name" value="Aminotran_5"/>
    <property type="match status" value="1"/>
</dbReference>
<dbReference type="EMBL" id="LPVY01000013">
    <property type="protein sequence ID" value="KZB64139.1"/>
    <property type="molecule type" value="Genomic_DNA"/>
</dbReference>
<dbReference type="OrthoDB" id="9808002at2"/>
<dbReference type="PIRSF" id="PIRSF005572">
    <property type="entry name" value="NifS"/>
    <property type="match status" value="1"/>
</dbReference>
<comment type="function">
    <text evidence="2">Catalyzes the removal of elemental sulfur atoms from cysteine to produce alanine. Seems to participate in the biosynthesis of the nitrogenase metalloclusters by providing the inorganic sulfur required for the Fe-S core formation.</text>
</comment>
<reference evidence="14 15" key="1">
    <citation type="submission" date="2015-12" db="EMBL/GenBank/DDBJ databases">
        <title>Genome sequence of Thalassospira lucentensis MCCC 1A02072.</title>
        <authorList>
            <person name="Lu L."/>
            <person name="Lai Q."/>
            <person name="Shao Z."/>
            <person name="Qian P."/>
        </authorList>
    </citation>
    <scope>NUCLEOTIDE SEQUENCE [LARGE SCALE GENOMIC DNA]</scope>
    <source>
        <strain evidence="14 15">MCCC 1A02072</strain>
    </source>
</reference>
<protein>
    <recommendedName>
        <fullName evidence="5">Cysteine desulfurase</fullName>
        <ecNumber evidence="4">2.8.1.7</ecNumber>
    </recommendedName>
</protein>
<dbReference type="EC" id="2.8.1.7" evidence="4"/>
<keyword evidence="9" id="KW-0408">Iron</keyword>
<evidence type="ECO:0000256" key="7">
    <source>
        <dbReference type="ARBA" id="ARBA00022723"/>
    </source>
</evidence>
<comment type="catalytic activity">
    <reaction evidence="11">
        <text>(sulfur carrier)-H + L-cysteine = (sulfur carrier)-SH + L-alanine</text>
        <dbReference type="Rhea" id="RHEA:43892"/>
        <dbReference type="Rhea" id="RHEA-COMP:14737"/>
        <dbReference type="Rhea" id="RHEA-COMP:14739"/>
        <dbReference type="ChEBI" id="CHEBI:29917"/>
        <dbReference type="ChEBI" id="CHEBI:35235"/>
        <dbReference type="ChEBI" id="CHEBI:57972"/>
        <dbReference type="ChEBI" id="CHEBI:64428"/>
        <dbReference type="EC" id="2.8.1.7"/>
    </reaction>
</comment>
<dbReference type="Proteomes" id="UP000076335">
    <property type="component" value="Unassembled WGS sequence"/>
</dbReference>
<evidence type="ECO:0000256" key="11">
    <source>
        <dbReference type="ARBA" id="ARBA00050776"/>
    </source>
</evidence>
<proteinExistence type="inferred from homology"/>
<comment type="cofactor">
    <cofactor evidence="1 12">
        <name>pyridoxal 5'-phosphate</name>
        <dbReference type="ChEBI" id="CHEBI:597326"/>
    </cofactor>
</comment>
<evidence type="ECO:0000256" key="6">
    <source>
        <dbReference type="ARBA" id="ARBA00022679"/>
    </source>
</evidence>
<gene>
    <name evidence="14" type="ORF">AUP42_20375</name>
</gene>
<evidence type="ECO:0000256" key="9">
    <source>
        <dbReference type="ARBA" id="ARBA00023004"/>
    </source>
</evidence>